<dbReference type="GO" id="GO:0102682">
    <property type="term" value="F:cytokinin riboside 5'-monophosphate phosphoribohydrolase activity"/>
    <property type="evidence" value="ECO:0007669"/>
    <property type="project" value="RHEA"/>
</dbReference>
<dbReference type="Pfam" id="PF03641">
    <property type="entry name" value="Lysine_decarbox"/>
    <property type="match status" value="1"/>
</dbReference>
<comment type="catalytic activity">
    <reaction evidence="2">
        <text>9-ribosyl-trans-zeatin 5'-phosphate + H2O = trans-zeatin + D-ribose 5-phosphate</text>
        <dbReference type="Rhea" id="RHEA:48564"/>
        <dbReference type="ChEBI" id="CHEBI:15377"/>
        <dbReference type="ChEBI" id="CHEBI:16522"/>
        <dbReference type="ChEBI" id="CHEBI:78346"/>
        <dbReference type="ChEBI" id="CHEBI:87947"/>
        <dbReference type="EC" id="3.2.2.n1"/>
    </reaction>
</comment>
<dbReference type="EMBL" id="CP042430">
    <property type="protein sequence ID" value="QEC47126.1"/>
    <property type="molecule type" value="Genomic_DNA"/>
</dbReference>
<evidence type="ECO:0000256" key="2">
    <source>
        <dbReference type="RuleBase" id="RU363015"/>
    </source>
</evidence>
<organism evidence="3 4">
    <name type="scientific">Baekduia soli</name>
    <dbReference type="NCBI Taxonomy" id="496014"/>
    <lineage>
        <taxon>Bacteria</taxon>
        <taxon>Bacillati</taxon>
        <taxon>Actinomycetota</taxon>
        <taxon>Thermoleophilia</taxon>
        <taxon>Solirubrobacterales</taxon>
        <taxon>Baekduiaceae</taxon>
        <taxon>Baekduia</taxon>
    </lineage>
</organism>
<keyword evidence="2" id="KW-0378">Hydrolase</keyword>
<dbReference type="Gene3D" id="3.40.50.450">
    <property type="match status" value="1"/>
</dbReference>
<keyword evidence="2" id="KW-0203">Cytokinin biosynthesis</keyword>
<reference evidence="3 4" key="1">
    <citation type="journal article" date="2018" name="J. Microbiol.">
        <title>Baekduia soli gen. nov., sp. nov., a novel bacterium isolated from the soil of Baekdu Mountain and proposal of a novel family name, Baekduiaceae fam. nov.</title>
        <authorList>
            <person name="An D.S."/>
            <person name="Siddiqi M.Z."/>
            <person name="Kim K.H."/>
            <person name="Yu H.S."/>
            <person name="Im W.T."/>
        </authorList>
    </citation>
    <scope>NUCLEOTIDE SEQUENCE [LARGE SCALE GENOMIC DNA]</scope>
    <source>
        <strain evidence="3 4">BR7-21</strain>
    </source>
</reference>
<dbReference type="InterPro" id="IPR031100">
    <property type="entry name" value="LOG_fam"/>
</dbReference>
<dbReference type="RefSeq" id="WP_146917163.1">
    <property type="nucleotide sequence ID" value="NZ_CP042430.1"/>
</dbReference>
<comment type="catalytic activity">
    <reaction evidence="2">
        <text>N(6)-(dimethylallyl)adenosine 5'-phosphate + H2O = N(6)-dimethylallyladenine + D-ribose 5-phosphate</text>
        <dbReference type="Rhea" id="RHEA:48560"/>
        <dbReference type="ChEBI" id="CHEBI:15377"/>
        <dbReference type="ChEBI" id="CHEBI:17660"/>
        <dbReference type="ChEBI" id="CHEBI:57526"/>
        <dbReference type="ChEBI" id="CHEBI:78346"/>
        <dbReference type="EC" id="3.2.2.n1"/>
    </reaction>
</comment>
<dbReference type="PANTHER" id="PTHR31223:SF70">
    <property type="entry name" value="LOG FAMILY PROTEIN YJL055W"/>
    <property type="match status" value="1"/>
</dbReference>
<dbReference type="EC" id="3.2.2.n1" evidence="2"/>
<dbReference type="KEGG" id="bsol:FSW04_05680"/>
<dbReference type="Proteomes" id="UP000321805">
    <property type="component" value="Chromosome"/>
</dbReference>
<dbReference type="PANTHER" id="PTHR31223">
    <property type="entry name" value="LOG FAMILY PROTEIN YJL055W"/>
    <property type="match status" value="1"/>
</dbReference>
<gene>
    <name evidence="3" type="ORF">FSW04_05680</name>
</gene>
<dbReference type="GO" id="GO:0005829">
    <property type="term" value="C:cytosol"/>
    <property type="evidence" value="ECO:0007669"/>
    <property type="project" value="TreeGrafter"/>
</dbReference>
<dbReference type="GO" id="GO:0009691">
    <property type="term" value="P:cytokinin biosynthetic process"/>
    <property type="evidence" value="ECO:0007669"/>
    <property type="project" value="UniProtKB-UniRule"/>
</dbReference>
<dbReference type="OrthoDB" id="9801098at2"/>
<proteinExistence type="inferred from homology"/>
<keyword evidence="4" id="KW-1185">Reference proteome</keyword>
<name>A0A5B8U286_9ACTN</name>
<evidence type="ECO:0000313" key="4">
    <source>
        <dbReference type="Proteomes" id="UP000321805"/>
    </source>
</evidence>
<protein>
    <recommendedName>
        <fullName evidence="2">Cytokinin riboside 5'-monophosphate phosphoribohydrolase</fullName>
        <ecNumber evidence="2">3.2.2.n1</ecNumber>
    </recommendedName>
</protein>
<accession>A0A5B8U286</accession>
<evidence type="ECO:0000313" key="3">
    <source>
        <dbReference type="EMBL" id="QEC47126.1"/>
    </source>
</evidence>
<dbReference type="AlphaFoldDB" id="A0A5B8U286"/>
<comment type="similarity">
    <text evidence="1 2">Belongs to the LOG family.</text>
</comment>
<evidence type="ECO:0000256" key="1">
    <source>
        <dbReference type="ARBA" id="ARBA00006763"/>
    </source>
</evidence>
<dbReference type="NCBIfam" id="TIGR00730">
    <property type="entry name" value="Rossman fold protein, TIGR00730 family"/>
    <property type="match status" value="1"/>
</dbReference>
<sequence length="197" mass="21056">MSSRWVCVYAGSAEGADPTYARAASALAGELARRGAGVVYGGGSLGLMGVVADAALAAGGEVVGVIPRFLDEREIAHPGLTALHVTETMHDRKMRMADLADAFVVLPGGIGTLEEVAEMLSWSQLGLHRKPIGLLDTAGFWGPLVALLDHMTVERFVGLDHRRLLLARADPVELLDAMDAWEPPPIARRWLHEGDET</sequence>
<dbReference type="SUPFAM" id="SSF102405">
    <property type="entry name" value="MCP/YpsA-like"/>
    <property type="match status" value="1"/>
</dbReference>
<dbReference type="InterPro" id="IPR005269">
    <property type="entry name" value="LOG"/>
</dbReference>